<feature type="domain" description="Solute-binding protein family 5" evidence="4">
    <location>
        <begin position="83"/>
        <end position="401"/>
    </location>
</feature>
<dbReference type="GO" id="GO:0015833">
    <property type="term" value="P:peptide transport"/>
    <property type="evidence" value="ECO:0007669"/>
    <property type="project" value="TreeGrafter"/>
</dbReference>
<comment type="similarity">
    <text evidence="1">Belongs to the bacterial solute-binding protein 5 family.</text>
</comment>
<dbReference type="Pfam" id="PF00496">
    <property type="entry name" value="SBP_bac_5"/>
    <property type="match status" value="1"/>
</dbReference>
<comment type="caution">
    <text evidence="5">The sequence shown here is derived from an EMBL/GenBank/DDBJ whole genome shotgun (WGS) entry which is preliminary data.</text>
</comment>
<dbReference type="Gene3D" id="3.10.105.10">
    <property type="entry name" value="Dipeptide-binding Protein, Domain 3"/>
    <property type="match status" value="1"/>
</dbReference>
<organism evidence="5 6">
    <name type="scientific">Candidatus Entotheonella gemina</name>
    <dbReference type="NCBI Taxonomy" id="1429439"/>
    <lineage>
        <taxon>Bacteria</taxon>
        <taxon>Pseudomonadati</taxon>
        <taxon>Nitrospinota/Tectimicrobiota group</taxon>
        <taxon>Candidatus Tectimicrobiota</taxon>
        <taxon>Candidatus Entotheonellia</taxon>
        <taxon>Candidatus Entotheonellales</taxon>
        <taxon>Candidatus Entotheonellaceae</taxon>
        <taxon>Candidatus Entotheonella</taxon>
    </lineage>
</organism>
<dbReference type="EMBL" id="AZHX01001973">
    <property type="protein sequence ID" value="ETW98153.1"/>
    <property type="molecule type" value="Genomic_DNA"/>
</dbReference>
<evidence type="ECO:0000313" key="6">
    <source>
        <dbReference type="Proteomes" id="UP000019140"/>
    </source>
</evidence>
<dbReference type="Gene3D" id="3.90.76.10">
    <property type="entry name" value="Dipeptide-binding Protein, Domain 1"/>
    <property type="match status" value="1"/>
</dbReference>
<evidence type="ECO:0000256" key="1">
    <source>
        <dbReference type="ARBA" id="ARBA00005695"/>
    </source>
</evidence>
<protein>
    <recommendedName>
        <fullName evidence="4">Solute-binding protein family 5 domain-containing protein</fullName>
    </recommendedName>
</protein>
<dbReference type="InterPro" id="IPR000914">
    <property type="entry name" value="SBP_5_dom"/>
</dbReference>
<dbReference type="CDD" id="cd00995">
    <property type="entry name" value="PBP2_NikA_DppA_OppA_like"/>
    <property type="match status" value="1"/>
</dbReference>
<dbReference type="Proteomes" id="UP000019140">
    <property type="component" value="Unassembled WGS sequence"/>
</dbReference>
<keyword evidence="2" id="KW-0813">Transport</keyword>
<dbReference type="InterPro" id="IPR039424">
    <property type="entry name" value="SBP_5"/>
</dbReference>
<dbReference type="PANTHER" id="PTHR30290:SF9">
    <property type="entry name" value="OLIGOPEPTIDE-BINDING PROTEIN APPA"/>
    <property type="match status" value="1"/>
</dbReference>
<dbReference type="SUPFAM" id="SSF53850">
    <property type="entry name" value="Periplasmic binding protein-like II"/>
    <property type="match status" value="1"/>
</dbReference>
<evidence type="ECO:0000256" key="2">
    <source>
        <dbReference type="ARBA" id="ARBA00022448"/>
    </source>
</evidence>
<keyword evidence="6" id="KW-1185">Reference proteome</keyword>
<dbReference type="Gene3D" id="3.40.190.10">
    <property type="entry name" value="Periplasmic binding protein-like II"/>
    <property type="match status" value="1"/>
</dbReference>
<dbReference type="GO" id="GO:1904680">
    <property type="term" value="F:peptide transmembrane transporter activity"/>
    <property type="evidence" value="ECO:0007669"/>
    <property type="project" value="TreeGrafter"/>
</dbReference>
<accession>W4LJ68</accession>
<dbReference type="AlphaFoldDB" id="W4LJ68"/>
<proteinExistence type="inferred from homology"/>
<dbReference type="HOGENOM" id="CLU_017028_7_3_7"/>
<keyword evidence="3" id="KW-0732">Signal</keyword>
<evidence type="ECO:0000313" key="5">
    <source>
        <dbReference type="EMBL" id="ETW98153.1"/>
    </source>
</evidence>
<name>W4LJ68_9BACT</name>
<reference evidence="5 6" key="1">
    <citation type="journal article" date="2014" name="Nature">
        <title>An environmental bacterial taxon with a large and distinct metabolic repertoire.</title>
        <authorList>
            <person name="Wilson M.C."/>
            <person name="Mori T."/>
            <person name="Ruckert C."/>
            <person name="Uria A.R."/>
            <person name="Helf M.J."/>
            <person name="Takada K."/>
            <person name="Gernert C."/>
            <person name="Steffens U.A."/>
            <person name="Heycke N."/>
            <person name="Schmitt S."/>
            <person name="Rinke C."/>
            <person name="Helfrich E.J."/>
            <person name="Brachmann A.O."/>
            <person name="Gurgui C."/>
            <person name="Wakimoto T."/>
            <person name="Kracht M."/>
            <person name="Crusemann M."/>
            <person name="Hentschel U."/>
            <person name="Abe I."/>
            <person name="Matsunaga S."/>
            <person name="Kalinowski J."/>
            <person name="Takeyama H."/>
            <person name="Piel J."/>
        </authorList>
    </citation>
    <scope>NUCLEOTIDE SEQUENCE [LARGE SCALE GENOMIC DNA]</scope>
    <source>
        <strain evidence="6">TSY2</strain>
    </source>
</reference>
<feature type="non-terminal residue" evidence="5">
    <location>
        <position position="403"/>
    </location>
</feature>
<gene>
    <name evidence="5" type="ORF">ETSY2_43220</name>
</gene>
<evidence type="ECO:0000256" key="3">
    <source>
        <dbReference type="ARBA" id="ARBA00022729"/>
    </source>
</evidence>
<evidence type="ECO:0000259" key="4">
    <source>
        <dbReference type="Pfam" id="PF00496"/>
    </source>
</evidence>
<sequence>MRHRVNRGKRRLRWGSLIGCCAILFLYLTAESLSAPRRGGIYRRALSQPPQSLDPARATTTFAGTVIHQVFDGLVEFDNELGVRPALAKFWNASPDGRVWTFQLRRGVRFHHGREMVADDVVYSFTRLLDPNYRSPWSWLFKRVLGADAFRIGRADQVAGFEILDRYSLRITLTEPYAPFVHQLGMTAAKIVPRDEVERLGAAFGRQPVGTGPFRFSAWQPNGPIRLQAYETYFEQRPYLDQIHFRIFSSGQLSDAWRAFEQGELEEAKIPIRERQRVLQDQTSRYRFVEKALLATLFLLLDVQSEPLQNPKVRQAINYAIDRETINRDVRQNRFRTAKGILPLGMPGYNFNLDGYAYDVERAKRLLAEAGYPDGKGLSPLELWTSSKSETVRKEHAAIKRYL</sequence>
<dbReference type="PANTHER" id="PTHR30290">
    <property type="entry name" value="PERIPLASMIC BINDING COMPONENT OF ABC TRANSPORTER"/>
    <property type="match status" value="1"/>
</dbReference>